<dbReference type="EMBL" id="BARS01003371">
    <property type="protein sequence ID" value="GAF81861.1"/>
    <property type="molecule type" value="Genomic_DNA"/>
</dbReference>
<keyword evidence="1" id="KW-0472">Membrane</keyword>
<feature type="domain" description="DUF218" evidence="2">
    <location>
        <begin position="41"/>
        <end position="142"/>
    </location>
</feature>
<organism evidence="3">
    <name type="scientific">marine sediment metagenome</name>
    <dbReference type="NCBI Taxonomy" id="412755"/>
    <lineage>
        <taxon>unclassified sequences</taxon>
        <taxon>metagenomes</taxon>
        <taxon>ecological metagenomes</taxon>
    </lineage>
</organism>
<dbReference type="GO" id="GO:0043164">
    <property type="term" value="P:Gram-negative-bacterium-type cell wall biogenesis"/>
    <property type="evidence" value="ECO:0007669"/>
    <property type="project" value="TreeGrafter"/>
</dbReference>
<dbReference type="GO" id="GO:0005886">
    <property type="term" value="C:plasma membrane"/>
    <property type="evidence" value="ECO:0007669"/>
    <property type="project" value="TreeGrafter"/>
</dbReference>
<dbReference type="InterPro" id="IPR051599">
    <property type="entry name" value="Cell_Envelope_Assoc"/>
</dbReference>
<evidence type="ECO:0000256" key="1">
    <source>
        <dbReference type="SAM" id="Phobius"/>
    </source>
</evidence>
<gene>
    <name evidence="3" type="ORF">S01H1_06539</name>
</gene>
<dbReference type="InterPro" id="IPR003848">
    <property type="entry name" value="DUF218"/>
</dbReference>
<proteinExistence type="predicted"/>
<dbReference type="GO" id="GO:0000270">
    <property type="term" value="P:peptidoglycan metabolic process"/>
    <property type="evidence" value="ECO:0007669"/>
    <property type="project" value="TreeGrafter"/>
</dbReference>
<feature type="transmembrane region" description="Helical" evidence="1">
    <location>
        <begin position="6"/>
        <end position="27"/>
    </location>
</feature>
<dbReference type="AlphaFoldDB" id="X0T3C7"/>
<dbReference type="PANTHER" id="PTHR30336:SF4">
    <property type="entry name" value="ENVELOPE BIOGENESIS FACTOR ELYC"/>
    <property type="match status" value="1"/>
</dbReference>
<keyword evidence="1" id="KW-1133">Transmembrane helix</keyword>
<dbReference type="CDD" id="cd06259">
    <property type="entry name" value="YdcF-like"/>
    <property type="match status" value="1"/>
</dbReference>
<dbReference type="PANTHER" id="PTHR30336">
    <property type="entry name" value="INNER MEMBRANE PROTEIN, PROBABLE PERMEASE"/>
    <property type="match status" value="1"/>
</dbReference>
<comment type="caution">
    <text evidence="3">The sequence shown here is derived from an EMBL/GenBank/DDBJ whole genome shotgun (WGS) entry which is preliminary data.</text>
</comment>
<evidence type="ECO:0000259" key="2">
    <source>
        <dbReference type="Pfam" id="PF02698"/>
    </source>
</evidence>
<keyword evidence="1" id="KW-0812">Transmembrane</keyword>
<protein>
    <recommendedName>
        <fullName evidence="2">DUF218 domain-containing protein</fullName>
    </recommendedName>
</protein>
<dbReference type="Pfam" id="PF02698">
    <property type="entry name" value="DUF218"/>
    <property type="match status" value="1"/>
</dbReference>
<sequence>LLTVQWAVNLIVLVVLVFVFTPAGDWLGEKLIDVDPLEKVDYIVVLGGNNERAVEAANLYRHGWAKKVIFSSHEGGADMLRDVALAYGLPAEAVIMDRLPTTTACHPRTVARLPGIRKDTDRFIILTSSYHTARARACFVKGSYKNIIVRSPNWRRGGEFAPVGKSWRGRMHDLPRQFYEVLALCYYKLRGRI</sequence>
<accession>X0T3C7</accession>
<reference evidence="3" key="1">
    <citation type="journal article" date="2014" name="Front. Microbiol.">
        <title>High frequency of phylogenetically diverse reductive dehalogenase-homologous genes in deep subseafloor sedimentary metagenomes.</title>
        <authorList>
            <person name="Kawai M."/>
            <person name="Futagami T."/>
            <person name="Toyoda A."/>
            <person name="Takaki Y."/>
            <person name="Nishi S."/>
            <person name="Hori S."/>
            <person name="Arai W."/>
            <person name="Tsubouchi T."/>
            <person name="Morono Y."/>
            <person name="Uchiyama I."/>
            <person name="Ito T."/>
            <person name="Fujiyama A."/>
            <person name="Inagaki F."/>
            <person name="Takami H."/>
        </authorList>
    </citation>
    <scope>NUCLEOTIDE SEQUENCE</scope>
    <source>
        <strain evidence="3">Expedition CK06-06</strain>
    </source>
</reference>
<name>X0T3C7_9ZZZZ</name>
<evidence type="ECO:0000313" key="3">
    <source>
        <dbReference type="EMBL" id="GAF81861.1"/>
    </source>
</evidence>
<feature type="non-terminal residue" evidence="3">
    <location>
        <position position="1"/>
    </location>
</feature>